<keyword evidence="3" id="KW-1185">Reference proteome</keyword>
<sequence length="411" mass="44433">MSTMCRRRPGKLCSPSEGLCCNPESCSFYPGDDHRPCREDSECQYRQSCDGARASCPPSNHKPNGKPCQDSTKVCHQGSCNGSLCAHYNLRDCFLTEGRPEDLCHLACEKNGGTFLSLTKFHTKIIQVCLPSVSLPELALANLSQEGRSAGFLLLPPGSPCNNFFGYCDIFRKCRSVDSNGPLARLKNLLFNREAIKEFTQLVKRRGHGGVSHNRPAVNGLQRSERERPSRSLATNSNSRSAPATSRGGLVARSVVAAPEFGNAASSRNSAFVAETPLIHSNSMVAPPDPPPPYELTDPAPSIISQVTVSTYQTGLPSSTQAVSSLESFAITNQCEPLPIRLPNAPPPPVLTTGCSVLPLIPDPTIGGDSQCGPKPGRRKPKPLSQPAKQQRKKESTVPLSNDKRYKRQAK</sequence>
<dbReference type="GO" id="GO:0004222">
    <property type="term" value="F:metalloendopeptidase activity"/>
    <property type="evidence" value="ECO:0007669"/>
    <property type="project" value="TreeGrafter"/>
</dbReference>
<dbReference type="Pfam" id="PF21299">
    <property type="entry name" value="ADAM10_Cys-rich"/>
    <property type="match status" value="1"/>
</dbReference>
<organism evidence="3 4">
    <name type="scientific">Meloidogyne hapla</name>
    <name type="common">Root-knot nematode worm</name>
    <dbReference type="NCBI Taxonomy" id="6305"/>
    <lineage>
        <taxon>Eukaryota</taxon>
        <taxon>Metazoa</taxon>
        <taxon>Ecdysozoa</taxon>
        <taxon>Nematoda</taxon>
        <taxon>Chromadorea</taxon>
        <taxon>Rhabditida</taxon>
        <taxon>Tylenchina</taxon>
        <taxon>Tylenchomorpha</taxon>
        <taxon>Tylenchoidea</taxon>
        <taxon>Meloidogynidae</taxon>
        <taxon>Meloidogyninae</taxon>
        <taxon>Meloidogyne</taxon>
    </lineage>
</organism>
<dbReference type="PANTHER" id="PTHR45702">
    <property type="entry name" value="ADAM10/ADAM17 METALLOPEPTIDASE FAMILY MEMBER"/>
    <property type="match status" value="1"/>
</dbReference>
<dbReference type="InterPro" id="IPR049038">
    <property type="entry name" value="ADAM10_Cys-rich"/>
</dbReference>
<dbReference type="InterPro" id="IPR051489">
    <property type="entry name" value="ADAM_Metalloproteinase"/>
</dbReference>
<evidence type="ECO:0000313" key="4">
    <source>
        <dbReference type="WBParaSite" id="MhA1_Contig130.frz3.gene22"/>
    </source>
</evidence>
<dbReference type="InterPro" id="IPR036436">
    <property type="entry name" value="Disintegrin_dom_sf"/>
</dbReference>
<evidence type="ECO:0000256" key="1">
    <source>
        <dbReference type="SAM" id="MobiDB-lite"/>
    </source>
</evidence>
<dbReference type="Proteomes" id="UP000095281">
    <property type="component" value="Unplaced"/>
</dbReference>
<dbReference type="GO" id="GO:0005886">
    <property type="term" value="C:plasma membrane"/>
    <property type="evidence" value="ECO:0007669"/>
    <property type="project" value="TreeGrafter"/>
</dbReference>
<dbReference type="InterPro" id="IPR001762">
    <property type="entry name" value="Disintegrin_dom"/>
</dbReference>
<proteinExistence type="predicted"/>
<protein>
    <submittedName>
        <fullName evidence="4">Disintegrin domain-containing protein</fullName>
    </submittedName>
</protein>
<dbReference type="WBParaSite" id="MhA1_Contig130.frz3.gene22">
    <property type="protein sequence ID" value="MhA1_Contig130.frz3.gene22"/>
    <property type="gene ID" value="MhA1_Contig130.frz3.gene22"/>
</dbReference>
<evidence type="ECO:0000259" key="2">
    <source>
        <dbReference type="SMART" id="SM00050"/>
    </source>
</evidence>
<feature type="domain" description="Disintegrin" evidence="2">
    <location>
        <begin position="2"/>
        <end position="62"/>
    </location>
</feature>
<dbReference type="SUPFAM" id="SSF57552">
    <property type="entry name" value="Blood coagulation inhibitor (disintegrin)"/>
    <property type="match status" value="1"/>
</dbReference>
<dbReference type="PANTHER" id="PTHR45702:SF2">
    <property type="entry name" value="KUZBANIAN, ISOFORM A"/>
    <property type="match status" value="1"/>
</dbReference>
<dbReference type="AlphaFoldDB" id="A0A1I8B3Z6"/>
<feature type="region of interest" description="Disordered" evidence="1">
    <location>
        <begin position="205"/>
        <end position="248"/>
    </location>
</feature>
<feature type="region of interest" description="Disordered" evidence="1">
    <location>
        <begin position="362"/>
        <end position="411"/>
    </location>
</feature>
<feature type="compositionally biased region" description="Polar residues" evidence="1">
    <location>
        <begin position="232"/>
        <end position="244"/>
    </location>
</feature>
<evidence type="ECO:0000313" key="3">
    <source>
        <dbReference type="Proteomes" id="UP000095281"/>
    </source>
</evidence>
<dbReference type="GO" id="GO:0006509">
    <property type="term" value="P:membrane protein ectodomain proteolysis"/>
    <property type="evidence" value="ECO:0007669"/>
    <property type="project" value="TreeGrafter"/>
</dbReference>
<reference evidence="4" key="1">
    <citation type="submission" date="2016-11" db="UniProtKB">
        <authorList>
            <consortium name="WormBaseParasite"/>
        </authorList>
    </citation>
    <scope>IDENTIFICATION</scope>
</reference>
<dbReference type="GO" id="GO:0007219">
    <property type="term" value="P:Notch signaling pathway"/>
    <property type="evidence" value="ECO:0007669"/>
    <property type="project" value="TreeGrafter"/>
</dbReference>
<accession>A0A1I8B3Z6</accession>
<name>A0A1I8B3Z6_MELHA</name>
<dbReference type="SMART" id="SM00050">
    <property type="entry name" value="DISIN"/>
    <property type="match status" value="1"/>
</dbReference>